<evidence type="ECO:0000256" key="1">
    <source>
        <dbReference type="SAM" id="SignalP"/>
    </source>
</evidence>
<dbReference type="AlphaFoldDB" id="A0A1S1P9T9"/>
<accession>A0A1S1P9T9</accession>
<evidence type="ECO:0000313" key="3">
    <source>
        <dbReference type="Proteomes" id="UP000180215"/>
    </source>
</evidence>
<organism evidence="2 3">
    <name type="scientific">Methylorubrum extorquens</name>
    <name type="common">Methylobacterium dichloromethanicum</name>
    <name type="synonym">Methylobacterium extorquens</name>
    <dbReference type="NCBI Taxonomy" id="408"/>
    <lineage>
        <taxon>Bacteria</taxon>
        <taxon>Pseudomonadati</taxon>
        <taxon>Pseudomonadota</taxon>
        <taxon>Alphaproteobacteria</taxon>
        <taxon>Hyphomicrobiales</taxon>
        <taxon>Methylobacteriaceae</taxon>
        <taxon>Methylorubrum</taxon>
    </lineage>
</organism>
<sequence>MNRIALTSLALCAALLSGPLPAASQTSFPRTQPSEAAQKALDARVRVDAAQTLTAAQKTQAQSNIGLPTGAWTAYAPVVTPASGTITTPGTIQGWYQVTGKRVDVNINVNITTNGTASGYLFVGLPLPAARATFIPGGEQNVTGKALRPIVAAGASTLVVVNYDNTYPGVNGALLVISGSYQTP</sequence>
<feature type="signal peptide" evidence="1">
    <location>
        <begin position="1"/>
        <end position="22"/>
    </location>
</feature>
<protein>
    <submittedName>
        <fullName evidence="2">Uncharacterized protein</fullName>
    </submittedName>
</protein>
<keyword evidence="1" id="KW-0732">Signal</keyword>
<evidence type="ECO:0000313" key="2">
    <source>
        <dbReference type="EMBL" id="OHV17755.1"/>
    </source>
</evidence>
<name>A0A1S1P9T9_METEX</name>
<feature type="chain" id="PRO_5013363235" evidence="1">
    <location>
        <begin position="23"/>
        <end position="184"/>
    </location>
</feature>
<reference evidence="2 3" key="1">
    <citation type="submission" date="2016-10" db="EMBL/GenBank/DDBJ databases">
        <title>Draft genome sequence of Methylobacterium extorquens CP3, a seed endophyte of Crotalaria pumila with plant growth-promoting and metal tolerance properties.</title>
        <authorList>
            <person name="Sanchez-Lopez A.S."/>
            <person name="Van Hamme J.D."/>
            <person name="Thijs S."/>
            <person name="Mcammond B.M."/>
            <person name="Stevens V."/>
            <person name="Gonzalez-Chavez M.D.C."/>
            <person name="Vangronsveld J."/>
        </authorList>
    </citation>
    <scope>NUCLEOTIDE SEQUENCE [LARGE SCALE GENOMIC DNA]</scope>
    <source>
        <strain evidence="2 3">CP3</strain>
    </source>
</reference>
<proteinExistence type="predicted"/>
<dbReference type="EMBL" id="MNAO01000022">
    <property type="protein sequence ID" value="OHV17755.1"/>
    <property type="molecule type" value="Genomic_DNA"/>
</dbReference>
<dbReference type="Proteomes" id="UP000180215">
    <property type="component" value="Unassembled WGS sequence"/>
</dbReference>
<gene>
    <name evidence="2" type="ORF">BK022_03615</name>
</gene>
<comment type="caution">
    <text evidence="2">The sequence shown here is derived from an EMBL/GenBank/DDBJ whole genome shotgun (WGS) entry which is preliminary data.</text>
</comment>